<feature type="transmembrane region" description="Helical" evidence="1">
    <location>
        <begin position="278"/>
        <end position="303"/>
    </location>
</feature>
<keyword evidence="3" id="KW-1185">Reference proteome</keyword>
<keyword evidence="1" id="KW-0472">Membrane</keyword>
<sequence>MCTPPPEITEFFGPLLAYSDIMEKSYLFGKFPFHWDIAKFRFVLDFKWTRDYKPLIRIGCSFITFIFPVITIVLASLTDKLQICIHFENRVPYDVILMQVFILVMLLGMFAIFVPVMFFWKIYMVGEMERSFVMFQQLIRGKFSYDVRPQEENGGHISTWLTKVARLTVQVYVKIPLILAAGCVPFNLDPLHYGMIGMHLEPNNLTSKLVRIVLFAISGTEVCRSIAIMICLILSAINIVRREMFMWTNIARRSNYGGHYFYRQISILYTLRRRPTTILISLIVTAGFLVEVLFNYATIVMFGSFPISTYWALPYCAIVLSTIVAQILDMAAQAHGDFDCGLKFMRRKCTSTLWLRHYNRNIPGLESIPESGQSSP</sequence>
<feature type="transmembrane region" description="Helical" evidence="1">
    <location>
        <begin position="171"/>
        <end position="188"/>
    </location>
</feature>
<feature type="transmembrane region" description="Helical" evidence="1">
    <location>
        <begin position="208"/>
        <end position="237"/>
    </location>
</feature>
<comment type="caution">
    <text evidence="2">The sequence shown here is derived from an EMBL/GenBank/DDBJ whole genome shotgun (WGS) entry which is preliminary data.</text>
</comment>
<evidence type="ECO:0000313" key="3">
    <source>
        <dbReference type="Proteomes" id="UP000198287"/>
    </source>
</evidence>
<accession>A0A226D0S7</accession>
<name>A0A226D0S7_FOLCA</name>
<proteinExistence type="predicted"/>
<protein>
    <submittedName>
        <fullName evidence="2">Uncharacterized protein</fullName>
    </submittedName>
</protein>
<keyword evidence="1" id="KW-0812">Transmembrane</keyword>
<dbReference type="Proteomes" id="UP000198287">
    <property type="component" value="Unassembled WGS sequence"/>
</dbReference>
<dbReference type="AlphaFoldDB" id="A0A226D0S7"/>
<gene>
    <name evidence="2" type="ORF">Fcan01_26445</name>
</gene>
<dbReference type="EMBL" id="LNIX01000043">
    <property type="protein sequence ID" value="OXA38819.1"/>
    <property type="molecule type" value="Genomic_DNA"/>
</dbReference>
<organism evidence="2 3">
    <name type="scientific">Folsomia candida</name>
    <name type="common">Springtail</name>
    <dbReference type="NCBI Taxonomy" id="158441"/>
    <lineage>
        <taxon>Eukaryota</taxon>
        <taxon>Metazoa</taxon>
        <taxon>Ecdysozoa</taxon>
        <taxon>Arthropoda</taxon>
        <taxon>Hexapoda</taxon>
        <taxon>Collembola</taxon>
        <taxon>Entomobryomorpha</taxon>
        <taxon>Isotomoidea</taxon>
        <taxon>Isotomidae</taxon>
        <taxon>Proisotominae</taxon>
        <taxon>Folsomia</taxon>
    </lineage>
</organism>
<feature type="transmembrane region" description="Helical" evidence="1">
    <location>
        <begin position="55"/>
        <end position="76"/>
    </location>
</feature>
<feature type="transmembrane region" description="Helical" evidence="1">
    <location>
        <begin position="96"/>
        <end position="120"/>
    </location>
</feature>
<feature type="transmembrane region" description="Helical" evidence="1">
    <location>
        <begin position="309"/>
        <end position="328"/>
    </location>
</feature>
<evidence type="ECO:0000313" key="2">
    <source>
        <dbReference type="EMBL" id="OXA38819.1"/>
    </source>
</evidence>
<reference evidence="2 3" key="1">
    <citation type="submission" date="2015-12" db="EMBL/GenBank/DDBJ databases">
        <title>The genome of Folsomia candida.</title>
        <authorList>
            <person name="Faddeeva A."/>
            <person name="Derks M.F."/>
            <person name="Anvar Y."/>
            <person name="Smit S."/>
            <person name="Van Straalen N."/>
            <person name="Roelofs D."/>
        </authorList>
    </citation>
    <scope>NUCLEOTIDE SEQUENCE [LARGE SCALE GENOMIC DNA]</scope>
    <source>
        <strain evidence="2 3">VU population</strain>
        <tissue evidence="2">Whole body</tissue>
    </source>
</reference>
<evidence type="ECO:0000256" key="1">
    <source>
        <dbReference type="SAM" id="Phobius"/>
    </source>
</evidence>
<keyword evidence="1" id="KW-1133">Transmembrane helix</keyword>